<comment type="caution">
    <text evidence="1">The sequence shown here is derived from an EMBL/GenBank/DDBJ whole genome shotgun (WGS) entry which is preliminary data.</text>
</comment>
<sequence>MKKIIVLALFASLLGGCSIKQHVDPANINQQATVCVLENPDVREGFLQEVEKVLREKQINYQVVKQLDANNNCEWTATYTANWAWDLALYMVYAEIKVYHQGKLDGQAIYDARMGGANMNKFIDAEPKIRELVEQLIAQKQAARTWAAPWQVAP</sequence>
<evidence type="ECO:0000313" key="2">
    <source>
        <dbReference type="Proteomes" id="UP001297581"/>
    </source>
</evidence>
<dbReference type="AlphaFoldDB" id="A0AAJ1BJS8"/>
<keyword evidence="2" id="KW-1185">Reference proteome</keyword>
<organism evidence="1 2">
    <name type="scientific">Shewanella zhuhaiensis</name>
    <dbReference type="NCBI Taxonomy" id="2919576"/>
    <lineage>
        <taxon>Bacteria</taxon>
        <taxon>Pseudomonadati</taxon>
        <taxon>Pseudomonadota</taxon>
        <taxon>Gammaproteobacteria</taxon>
        <taxon>Alteromonadales</taxon>
        <taxon>Shewanellaceae</taxon>
        <taxon>Shewanella</taxon>
    </lineage>
</organism>
<dbReference type="EMBL" id="JAKUDL010000006">
    <property type="protein sequence ID" value="MCH4295932.1"/>
    <property type="molecule type" value="Genomic_DNA"/>
</dbReference>
<reference evidence="1 2" key="1">
    <citation type="submission" date="2022-02" db="EMBL/GenBank/DDBJ databases">
        <title>The genome sequence of Shewanella sp. 3B26.</title>
        <authorList>
            <person name="Du J."/>
        </authorList>
    </citation>
    <scope>NUCLEOTIDE SEQUENCE [LARGE SCALE GENOMIC DNA]</scope>
    <source>
        <strain evidence="1 2">3B26</strain>
    </source>
</reference>
<evidence type="ECO:0000313" key="1">
    <source>
        <dbReference type="EMBL" id="MCH4295932.1"/>
    </source>
</evidence>
<keyword evidence="1" id="KW-0449">Lipoprotein</keyword>
<dbReference type="NCBIfam" id="NF040519">
    <property type="entry name" value="Sbal_3080_fam"/>
    <property type="match status" value="1"/>
</dbReference>
<dbReference type="RefSeq" id="WP_239886357.1">
    <property type="nucleotide sequence ID" value="NZ_JAKUDL010000006.1"/>
</dbReference>
<gene>
    <name evidence="1" type="ORF">MJ923_16620</name>
</gene>
<dbReference type="Proteomes" id="UP001297581">
    <property type="component" value="Unassembled WGS sequence"/>
</dbReference>
<accession>A0AAJ1BJS8</accession>
<dbReference type="PROSITE" id="PS51257">
    <property type="entry name" value="PROKAR_LIPOPROTEIN"/>
    <property type="match status" value="1"/>
</dbReference>
<name>A0AAJ1BJS8_9GAMM</name>
<protein>
    <submittedName>
        <fullName evidence="1">Sbal_3080 family lipoprotein</fullName>
    </submittedName>
</protein>
<proteinExistence type="predicted"/>